<dbReference type="Proteomes" id="UP001303046">
    <property type="component" value="Unassembled WGS sequence"/>
</dbReference>
<evidence type="ECO:0000313" key="3">
    <source>
        <dbReference type="Proteomes" id="UP001303046"/>
    </source>
</evidence>
<feature type="signal peptide" evidence="1">
    <location>
        <begin position="1"/>
        <end position="22"/>
    </location>
</feature>
<dbReference type="EMBL" id="JAVFWL010000002">
    <property type="protein sequence ID" value="KAK6734861.1"/>
    <property type="molecule type" value="Genomic_DNA"/>
</dbReference>
<comment type="caution">
    <text evidence="2">The sequence shown here is derived from an EMBL/GenBank/DDBJ whole genome shotgun (WGS) entry which is preliminary data.</text>
</comment>
<reference evidence="2 3" key="1">
    <citation type="submission" date="2023-08" db="EMBL/GenBank/DDBJ databases">
        <title>A Necator americanus chromosomal reference genome.</title>
        <authorList>
            <person name="Ilik V."/>
            <person name="Petrzelkova K.J."/>
            <person name="Pardy F."/>
            <person name="Fuh T."/>
            <person name="Niatou-Singa F.S."/>
            <person name="Gouil Q."/>
            <person name="Baker L."/>
            <person name="Ritchie M.E."/>
            <person name="Jex A.R."/>
            <person name="Gazzola D."/>
            <person name="Li H."/>
            <person name="Toshio Fujiwara R."/>
            <person name="Zhan B."/>
            <person name="Aroian R.V."/>
            <person name="Pafco B."/>
            <person name="Schwarz E.M."/>
        </authorList>
    </citation>
    <scope>NUCLEOTIDE SEQUENCE [LARGE SCALE GENOMIC DNA]</scope>
    <source>
        <strain evidence="2 3">Aroian</strain>
        <tissue evidence="2">Whole animal</tissue>
    </source>
</reference>
<feature type="chain" id="PRO_5047403340" evidence="1">
    <location>
        <begin position="23"/>
        <end position="150"/>
    </location>
</feature>
<gene>
    <name evidence="2" type="primary">Necator_chrII.g5987</name>
    <name evidence="2" type="ORF">RB195_018194</name>
</gene>
<evidence type="ECO:0000313" key="2">
    <source>
        <dbReference type="EMBL" id="KAK6734861.1"/>
    </source>
</evidence>
<sequence>MSTHAVVFLLCAKSANIISVRAVAGTPIVGLVTKVRCQGRVFRAKIVFLSSKMACDAAIKNVTEDGDMRKNFSVANCSGTSSERENDQQESFRLCKAIKELIILVREHHEEITAMLREQRAVVDARFGRLELRISRIEEMLERKFANASG</sequence>
<evidence type="ECO:0000256" key="1">
    <source>
        <dbReference type="SAM" id="SignalP"/>
    </source>
</evidence>
<keyword evidence="1" id="KW-0732">Signal</keyword>
<organism evidence="2 3">
    <name type="scientific">Necator americanus</name>
    <name type="common">Human hookworm</name>
    <dbReference type="NCBI Taxonomy" id="51031"/>
    <lineage>
        <taxon>Eukaryota</taxon>
        <taxon>Metazoa</taxon>
        <taxon>Ecdysozoa</taxon>
        <taxon>Nematoda</taxon>
        <taxon>Chromadorea</taxon>
        <taxon>Rhabditida</taxon>
        <taxon>Rhabditina</taxon>
        <taxon>Rhabditomorpha</taxon>
        <taxon>Strongyloidea</taxon>
        <taxon>Ancylostomatidae</taxon>
        <taxon>Bunostominae</taxon>
        <taxon>Necator</taxon>
    </lineage>
</organism>
<accession>A0ABR1CC97</accession>
<name>A0ABR1CC97_NECAM</name>
<keyword evidence="3" id="KW-1185">Reference proteome</keyword>
<protein>
    <submittedName>
        <fullName evidence="2">Uncharacterized protein</fullName>
    </submittedName>
</protein>
<proteinExistence type="predicted"/>